<dbReference type="InterPro" id="IPR042099">
    <property type="entry name" value="ANL_N_sf"/>
</dbReference>
<evidence type="ECO:0000256" key="8">
    <source>
        <dbReference type="ARBA" id="ARBA00049412"/>
    </source>
</evidence>
<comment type="catalytic activity">
    <reaction evidence="8">
        <text>a long-chain fatty aldehyde + NADP(+) + CoA = a long-chain fatty acyl-CoA + NADPH + H(+)</text>
        <dbReference type="Rhea" id="RHEA:15437"/>
        <dbReference type="ChEBI" id="CHEBI:15378"/>
        <dbReference type="ChEBI" id="CHEBI:17176"/>
        <dbReference type="ChEBI" id="CHEBI:57287"/>
        <dbReference type="ChEBI" id="CHEBI:57783"/>
        <dbReference type="ChEBI" id="CHEBI:58349"/>
        <dbReference type="ChEBI" id="CHEBI:83139"/>
        <dbReference type="EC" id="1.2.1.50"/>
    </reaction>
</comment>
<keyword evidence="5" id="KW-0521">NADP</keyword>
<accession>A0A345UWZ6</accession>
<dbReference type="InterPro" id="IPR008670">
    <property type="entry name" value="CoA_reduct_LuxC"/>
</dbReference>
<dbReference type="CDD" id="cd07080">
    <property type="entry name" value="ALDH_Acyl-CoA-Red_LuxC"/>
    <property type="match status" value="1"/>
</dbReference>
<dbReference type="Gene3D" id="3.40.309.10">
    <property type="entry name" value="Aldehyde Dehydrogenase, Chain A, domain 2"/>
    <property type="match status" value="1"/>
</dbReference>
<dbReference type="UniPathway" id="UPA00569"/>
<comment type="function">
    <text evidence="1">LuxC is the fatty acid reductase enzyme responsible for synthesis of the aldehyde substrate for the luminescent reaction catalyzed by luciferase.</text>
</comment>
<proteinExistence type="inferred from homology"/>
<dbReference type="EMBL" id="CP022313">
    <property type="protein sequence ID" value="AXJ04998.1"/>
    <property type="molecule type" value="Genomic_DNA"/>
</dbReference>
<protein>
    <recommendedName>
        <fullName evidence="4">long-chain-fatty-acyl-CoA reductase</fullName>
        <ecNumber evidence="4">1.2.1.50</ecNumber>
    </recommendedName>
</protein>
<dbReference type="SUPFAM" id="SSF56801">
    <property type="entry name" value="Acetyl-CoA synthetase-like"/>
    <property type="match status" value="1"/>
</dbReference>
<dbReference type="PANTHER" id="PTHR43845:SF1">
    <property type="entry name" value="BLR5969 PROTEIN"/>
    <property type="match status" value="1"/>
</dbReference>
<reference evidence="9 10" key="1">
    <citation type="submission" date="2017-07" db="EMBL/GenBank/DDBJ databases">
        <title>Genome sequence of Pseudomonas NEP1.</title>
        <authorList>
            <person name="Nascimento F.X."/>
        </authorList>
    </citation>
    <scope>NUCLEOTIDE SEQUENCE [LARGE SCALE GENOMIC DNA]</scope>
    <source>
        <strain evidence="9 10">NEP1</strain>
    </source>
</reference>
<dbReference type="InterPro" id="IPR016162">
    <property type="entry name" value="Ald_DH_N"/>
</dbReference>
<evidence type="ECO:0000256" key="5">
    <source>
        <dbReference type="ARBA" id="ARBA00022857"/>
    </source>
</evidence>
<evidence type="ECO:0000256" key="6">
    <source>
        <dbReference type="ARBA" id="ARBA00023002"/>
    </source>
</evidence>
<dbReference type="AlphaFoldDB" id="A0A345UWZ6"/>
<dbReference type="GO" id="GO:0050062">
    <property type="term" value="F:long-chain-fatty-acyl-CoA reductase activity"/>
    <property type="evidence" value="ECO:0007669"/>
    <property type="project" value="UniProtKB-EC"/>
</dbReference>
<dbReference type="Gene3D" id="3.40.605.10">
    <property type="entry name" value="Aldehyde Dehydrogenase, Chain A, domain 1"/>
    <property type="match status" value="1"/>
</dbReference>
<dbReference type="InterPro" id="IPR016161">
    <property type="entry name" value="Ald_DH/histidinol_DH"/>
</dbReference>
<dbReference type="Proteomes" id="UP000254535">
    <property type="component" value="Chromosome"/>
</dbReference>
<comment type="similarity">
    <text evidence="3">Belongs to the LuxC family.</text>
</comment>
<keyword evidence="7" id="KW-0455">Luminescence</keyword>
<evidence type="ECO:0000256" key="7">
    <source>
        <dbReference type="ARBA" id="ARBA00023223"/>
    </source>
</evidence>
<evidence type="ECO:0000256" key="4">
    <source>
        <dbReference type="ARBA" id="ARBA00013020"/>
    </source>
</evidence>
<sequence>MYLINGQLHDDCTFDVALEQLYLDLPQRLVTPLDTATVLDAAATFATRLQGPDLPLPLDAEQRQSLIEFCQPASLRCKLERELGGQPSSLRRLDYRQPRFERWSPLGLVVHITPGNAPLLAFCAMIEGLLAGNVNWLRPSSSDQGVTAQLLHGLAQCDATGQIAGHVAVVPASTAQIGQLCQQANGVSAWGGESALQAIRQQLAPGCRWIDWGHRISLIYLTPAAVTPQALDAVADEVCRLDQQACSSPQWLLVDSDDETILRSIGDGMAEAFERRSRHWPALLPSIQEASEITTRTAMARLAQSFGGVSGQVWQAPDWRVIWSHDQQLGPSPLFRSLLLKPVPRTRVTEALLPWRNVLQSAGLVCAEQEMAGLARTLIAAGVTRITPVQAIHDGYEGEPHDGVYALQRLSRRVSVSLSTTALTTRATLDPLPTPPCVADLPIMSKDAFVTLPIHPAARLYFRSGGSSGTPALAGYSYRDFDRQMRASADGLFAAGLDPSRDRVMNLFFSGGLYGGFFSFSKVLELLDVTHLPMGAPADDDYREIAQIIIDQRVTVLVGMPSTLHRLFLNEQERLREYGGIEKVFLGGEHPGEQSLALMRSCGVRLIRSAIYGSVDAGPLGHACPATGDGVFHLMSDTQHLEIVEFESDRPVTEGETGRLVFTSIEREGQDVQRYDVGDSGRWLSGVCDCGLPTPRFELLQRHGRLMRIGTDFICLAQLAEHLQTEFQLILEHAPDGLERMRFRSPRQPDDVQRRLLDYPTLATLIQTGLLTVEVEVCGSDRFTRNKHSGKTPLLIDNRGVGPCADKQGAKHEHAV</sequence>
<dbReference type="EC" id="1.2.1.50" evidence="4"/>
<comment type="pathway">
    <text evidence="2">Lipid metabolism; fatty acid reduction for biolumincescence.</text>
</comment>
<keyword evidence="6" id="KW-0560">Oxidoreductase</keyword>
<evidence type="ECO:0000313" key="10">
    <source>
        <dbReference type="Proteomes" id="UP000254535"/>
    </source>
</evidence>
<evidence type="ECO:0000256" key="3">
    <source>
        <dbReference type="ARBA" id="ARBA00010915"/>
    </source>
</evidence>
<dbReference type="Gene3D" id="3.40.50.12780">
    <property type="entry name" value="N-terminal domain of ligase-like"/>
    <property type="match status" value="1"/>
</dbReference>
<dbReference type="SUPFAM" id="SSF53720">
    <property type="entry name" value="ALDH-like"/>
    <property type="match status" value="1"/>
</dbReference>
<dbReference type="RefSeq" id="WP_115077831.1">
    <property type="nucleotide sequence ID" value="NZ_CP022313.1"/>
</dbReference>
<gene>
    <name evidence="9" type="ORF">CFN16_12990</name>
</gene>
<dbReference type="GO" id="GO:0008218">
    <property type="term" value="P:bioluminescence"/>
    <property type="evidence" value="ECO:0007669"/>
    <property type="project" value="UniProtKB-KW"/>
</dbReference>
<evidence type="ECO:0000256" key="2">
    <source>
        <dbReference type="ARBA" id="ARBA00004908"/>
    </source>
</evidence>
<dbReference type="PANTHER" id="PTHR43845">
    <property type="entry name" value="BLR5969 PROTEIN"/>
    <property type="match status" value="1"/>
</dbReference>
<name>A0A345UWZ6_PSEFL</name>
<organism evidence="9 10">
    <name type="scientific">Pseudomonas fluorescens</name>
    <dbReference type="NCBI Taxonomy" id="294"/>
    <lineage>
        <taxon>Bacteria</taxon>
        <taxon>Pseudomonadati</taxon>
        <taxon>Pseudomonadota</taxon>
        <taxon>Gammaproteobacteria</taxon>
        <taxon>Pseudomonadales</taxon>
        <taxon>Pseudomonadaceae</taxon>
        <taxon>Pseudomonas</taxon>
    </lineage>
</organism>
<evidence type="ECO:0000256" key="1">
    <source>
        <dbReference type="ARBA" id="ARBA00003277"/>
    </source>
</evidence>
<dbReference type="InterPro" id="IPR016163">
    <property type="entry name" value="Ald_DH_C"/>
</dbReference>
<evidence type="ECO:0000313" key="9">
    <source>
        <dbReference type="EMBL" id="AXJ04998.1"/>
    </source>
</evidence>
<dbReference type="GO" id="GO:0003995">
    <property type="term" value="F:acyl-CoA dehydrogenase activity"/>
    <property type="evidence" value="ECO:0007669"/>
    <property type="project" value="InterPro"/>
</dbReference>
<dbReference type="Pfam" id="PF05893">
    <property type="entry name" value="LuxC"/>
    <property type="match status" value="1"/>
</dbReference>